<name>A0A0D0CE22_9AGAR</name>
<evidence type="ECO:0000313" key="3">
    <source>
        <dbReference type="Proteomes" id="UP000053593"/>
    </source>
</evidence>
<sequence length="113" mass="12670">MSISAKLCRFLTRIIGFLTLPVTTVLVLVYLAVAISSLITDQLRPVPPKSTLSSRDMEAWMFQRPTRTFTLSLPIHIPTIPMPTVSSENTCSNVLEPSVHGQIYVILFLLTRR</sequence>
<evidence type="ECO:0000313" key="2">
    <source>
        <dbReference type="EMBL" id="KIK60744.1"/>
    </source>
</evidence>
<dbReference type="HOGENOM" id="CLU_2133774_0_0_1"/>
<keyword evidence="1" id="KW-0812">Transmembrane</keyword>
<dbReference type="Proteomes" id="UP000053593">
    <property type="component" value="Unassembled WGS sequence"/>
</dbReference>
<keyword evidence="1" id="KW-0472">Membrane</keyword>
<feature type="transmembrane region" description="Helical" evidence="1">
    <location>
        <begin position="12"/>
        <end position="39"/>
    </location>
</feature>
<dbReference type="AlphaFoldDB" id="A0A0D0CE22"/>
<gene>
    <name evidence="2" type="ORF">GYMLUDRAFT_73617</name>
</gene>
<organism evidence="2 3">
    <name type="scientific">Collybiopsis luxurians FD-317 M1</name>
    <dbReference type="NCBI Taxonomy" id="944289"/>
    <lineage>
        <taxon>Eukaryota</taxon>
        <taxon>Fungi</taxon>
        <taxon>Dikarya</taxon>
        <taxon>Basidiomycota</taxon>
        <taxon>Agaricomycotina</taxon>
        <taxon>Agaricomycetes</taxon>
        <taxon>Agaricomycetidae</taxon>
        <taxon>Agaricales</taxon>
        <taxon>Marasmiineae</taxon>
        <taxon>Omphalotaceae</taxon>
        <taxon>Collybiopsis</taxon>
        <taxon>Collybiopsis luxurians</taxon>
    </lineage>
</organism>
<keyword evidence="3" id="KW-1185">Reference proteome</keyword>
<accession>A0A0D0CE22</accession>
<dbReference type="EMBL" id="KN834773">
    <property type="protein sequence ID" value="KIK60744.1"/>
    <property type="molecule type" value="Genomic_DNA"/>
</dbReference>
<reference evidence="2 3" key="1">
    <citation type="submission" date="2014-04" db="EMBL/GenBank/DDBJ databases">
        <title>Evolutionary Origins and Diversification of the Mycorrhizal Mutualists.</title>
        <authorList>
            <consortium name="DOE Joint Genome Institute"/>
            <consortium name="Mycorrhizal Genomics Consortium"/>
            <person name="Kohler A."/>
            <person name="Kuo A."/>
            <person name="Nagy L.G."/>
            <person name="Floudas D."/>
            <person name="Copeland A."/>
            <person name="Barry K.W."/>
            <person name="Cichocki N."/>
            <person name="Veneault-Fourrey C."/>
            <person name="LaButti K."/>
            <person name="Lindquist E.A."/>
            <person name="Lipzen A."/>
            <person name="Lundell T."/>
            <person name="Morin E."/>
            <person name="Murat C."/>
            <person name="Riley R."/>
            <person name="Ohm R."/>
            <person name="Sun H."/>
            <person name="Tunlid A."/>
            <person name="Henrissat B."/>
            <person name="Grigoriev I.V."/>
            <person name="Hibbett D.S."/>
            <person name="Martin F."/>
        </authorList>
    </citation>
    <scope>NUCLEOTIDE SEQUENCE [LARGE SCALE GENOMIC DNA]</scope>
    <source>
        <strain evidence="2 3">FD-317 M1</strain>
    </source>
</reference>
<evidence type="ECO:0000256" key="1">
    <source>
        <dbReference type="SAM" id="Phobius"/>
    </source>
</evidence>
<proteinExistence type="predicted"/>
<keyword evidence="1" id="KW-1133">Transmembrane helix</keyword>
<protein>
    <submittedName>
        <fullName evidence="2">Uncharacterized protein</fullName>
    </submittedName>
</protein>